<evidence type="ECO:0000256" key="1">
    <source>
        <dbReference type="ARBA" id="ARBA00005350"/>
    </source>
</evidence>
<dbReference type="GO" id="GO:0017128">
    <property type="term" value="F:phospholipid scramblase activity"/>
    <property type="evidence" value="ECO:0007669"/>
    <property type="project" value="InterPro"/>
</dbReference>
<evidence type="ECO:0000313" key="4">
    <source>
        <dbReference type="Proteomes" id="UP001224775"/>
    </source>
</evidence>
<dbReference type="GO" id="GO:0005886">
    <property type="term" value="C:plasma membrane"/>
    <property type="evidence" value="ECO:0007669"/>
    <property type="project" value="TreeGrafter"/>
</dbReference>
<protein>
    <recommendedName>
        <fullName evidence="2">Phospholipid scramblase</fullName>
    </recommendedName>
</protein>
<dbReference type="InterPro" id="IPR005552">
    <property type="entry name" value="Scramblase"/>
</dbReference>
<dbReference type="PANTHER" id="PTHR23248:SF9">
    <property type="entry name" value="PHOSPHOLIPID SCRAMBLASE"/>
    <property type="match status" value="1"/>
</dbReference>
<comment type="similarity">
    <text evidence="1 2">Belongs to the phospholipid scramblase family.</text>
</comment>
<dbReference type="PANTHER" id="PTHR23248">
    <property type="entry name" value="PHOSPHOLIPID SCRAMBLASE-RELATED"/>
    <property type="match status" value="1"/>
</dbReference>
<accession>A0AAD9DCD7</accession>
<keyword evidence="4" id="KW-1185">Reference proteome</keyword>
<evidence type="ECO:0000256" key="2">
    <source>
        <dbReference type="RuleBase" id="RU363116"/>
    </source>
</evidence>
<reference evidence="3" key="1">
    <citation type="submission" date="2023-06" db="EMBL/GenBank/DDBJ databases">
        <title>Survivors Of The Sea: Transcriptome response of Skeletonema marinoi to long-term dormancy.</title>
        <authorList>
            <person name="Pinder M.I.M."/>
            <person name="Kourtchenko O."/>
            <person name="Robertson E.K."/>
            <person name="Larsson T."/>
            <person name="Maumus F."/>
            <person name="Osuna-Cruz C.M."/>
            <person name="Vancaester E."/>
            <person name="Stenow R."/>
            <person name="Vandepoele K."/>
            <person name="Ploug H."/>
            <person name="Bruchert V."/>
            <person name="Godhe A."/>
            <person name="Topel M."/>
        </authorList>
    </citation>
    <scope>NUCLEOTIDE SEQUENCE</scope>
    <source>
        <strain evidence="3">R05AC</strain>
    </source>
</reference>
<proteinExistence type="inferred from homology"/>
<name>A0AAD9DCD7_9STRA</name>
<dbReference type="AlphaFoldDB" id="A0AAD9DCD7"/>
<comment type="caution">
    <text evidence="3">The sequence shown here is derived from an EMBL/GenBank/DDBJ whole genome shotgun (WGS) entry which is preliminary data.</text>
</comment>
<sequence length="285" mass="31718">MSAPKAMTMDRVDETKQIIIAQSTSQCCRAGICQPSLNWVIQEADNFDGGNPHNQPSVAWIHEESSWFMRCCLPPCRETKYVQHTSPIPAAVKKEEDYNWCRIQCDKTPKGLTEEDRNKDVLVTHEKPLTCGMNCCCCLPRITTKDANGNVIGKTQFVCDGCCFVPKYDISDANGQKKYRLRPDTCCAGICIQCRCGGGKGKCCRVPYIIRDPTTYEALKGNAGQENAQVTQLWAGWKNECCTKRDVFHVVFPDNATAEEKLVLTGSAILMDVLQVEQQQDGGDS</sequence>
<dbReference type="EMBL" id="JATAAI010000011">
    <property type="protein sequence ID" value="KAK1742376.1"/>
    <property type="molecule type" value="Genomic_DNA"/>
</dbReference>
<dbReference type="Pfam" id="PF03803">
    <property type="entry name" value="Scramblase"/>
    <property type="match status" value="1"/>
</dbReference>
<dbReference type="Proteomes" id="UP001224775">
    <property type="component" value="Unassembled WGS sequence"/>
</dbReference>
<evidence type="ECO:0000313" key="3">
    <source>
        <dbReference type="EMBL" id="KAK1742376.1"/>
    </source>
</evidence>
<gene>
    <name evidence="3" type="ORF">QTG54_006941</name>
</gene>
<organism evidence="3 4">
    <name type="scientific">Skeletonema marinoi</name>
    <dbReference type="NCBI Taxonomy" id="267567"/>
    <lineage>
        <taxon>Eukaryota</taxon>
        <taxon>Sar</taxon>
        <taxon>Stramenopiles</taxon>
        <taxon>Ochrophyta</taxon>
        <taxon>Bacillariophyta</taxon>
        <taxon>Coscinodiscophyceae</taxon>
        <taxon>Thalassiosirophycidae</taxon>
        <taxon>Thalassiosirales</taxon>
        <taxon>Skeletonemataceae</taxon>
        <taxon>Skeletonema</taxon>
        <taxon>Skeletonema marinoi-dohrnii complex</taxon>
    </lineage>
</organism>